<evidence type="ECO:0000313" key="2">
    <source>
        <dbReference type="EMBL" id="MED6122162.1"/>
    </source>
</evidence>
<name>A0ABU6RDS7_9FABA</name>
<protein>
    <submittedName>
        <fullName evidence="2">Uncharacterized protein</fullName>
    </submittedName>
</protein>
<sequence length="149" mass="17346">MWSCMRNSKVSAEDTDEKNEPVKKRCSSSKPAQREESMKKKKKVKKVRFEISDDRGESRSDGDCASGTRRIRLVVTKEELRRMVMEKDAEQYASLEQLLKDMKMREKRKSEVEEEHDDGGIMNSWRPGLESIPEDTSMRYSFGVINNSM</sequence>
<evidence type="ECO:0000256" key="1">
    <source>
        <dbReference type="SAM" id="MobiDB-lite"/>
    </source>
</evidence>
<feature type="region of interest" description="Disordered" evidence="1">
    <location>
        <begin position="106"/>
        <end position="132"/>
    </location>
</feature>
<reference evidence="2 3" key="1">
    <citation type="journal article" date="2023" name="Plants (Basel)">
        <title>Bridging the Gap: Combining Genomics and Transcriptomics Approaches to Understand Stylosanthes scabra, an Orphan Legume from the Brazilian Caatinga.</title>
        <authorList>
            <person name="Ferreira-Neto J.R.C."/>
            <person name="da Silva M.D."/>
            <person name="Binneck E."/>
            <person name="de Melo N.F."/>
            <person name="da Silva R.H."/>
            <person name="de Melo A.L.T.M."/>
            <person name="Pandolfi V."/>
            <person name="Bustamante F.O."/>
            <person name="Brasileiro-Vidal A.C."/>
            <person name="Benko-Iseppon A.M."/>
        </authorList>
    </citation>
    <scope>NUCLEOTIDE SEQUENCE [LARGE SCALE GENOMIC DNA]</scope>
    <source>
        <tissue evidence="2">Leaves</tissue>
    </source>
</reference>
<keyword evidence="3" id="KW-1185">Reference proteome</keyword>
<proteinExistence type="predicted"/>
<comment type="caution">
    <text evidence="2">The sequence shown here is derived from an EMBL/GenBank/DDBJ whole genome shotgun (WGS) entry which is preliminary data.</text>
</comment>
<dbReference type="Proteomes" id="UP001341840">
    <property type="component" value="Unassembled WGS sequence"/>
</dbReference>
<gene>
    <name evidence="2" type="ORF">PIB30_037241</name>
</gene>
<accession>A0ABU6RDS7</accession>
<organism evidence="2 3">
    <name type="scientific">Stylosanthes scabra</name>
    <dbReference type="NCBI Taxonomy" id="79078"/>
    <lineage>
        <taxon>Eukaryota</taxon>
        <taxon>Viridiplantae</taxon>
        <taxon>Streptophyta</taxon>
        <taxon>Embryophyta</taxon>
        <taxon>Tracheophyta</taxon>
        <taxon>Spermatophyta</taxon>
        <taxon>Magnoliopsida</taxon>
        <taxon>eudicotyledons</taxon>
        <taxon>Gunneridae</taxon>
        <taxon>Pentapetalae</taxon>
        <taxon>rosids</taxon>
        <taxon>fabids</taxon>
        <taxon>Fabales</taxon>
        <taxon>Fabaceae</taxon>
        <taxon>Papilionoideae</taxon>
        <taxon>50 kb inversion clade</taxon>
        <taxon>dalbergioids sensu lato</taxon>
        <taxon>Dalbergieae</taxon>
        <taxon>Pterocarpus clade</taxon>
        <taxon>Stylosanthes</taxon>
    </lineage>
</organism>
<dbReference type="EMBL" id="JASCZI010030394">
    <property type="protein sequence ID" value="MED6122162.1"/>
    <property type="molecule type" value="Genomic_DNA"/>
</dbReference>
<evidence type="ECO:0000313" key="3">
    <source>
        <dbReference type="Proteomes" id="UP001341840"/>
    </source>
</evidence>
<feature type="compositionally biased region" description="Polar residues" evidence="1">
    <location>
        <begin position="1"/>
        <end position="10"/>
    </location>
</feature>
<feature type="compositionally biased region" description="Basic and acidic residues" evidence="1">
    <location>
        <begin position="47"/>
        <end position="62"/>
    </location>
</feature>
<feature type="region of interest" description="Disordered" evidence="1">
    <location>
        <begin position="1"/>
        <end position="66"/>
    </location>
</feature>